<evidence type="ECO:0000313" key="3">
    <source>
        <dbReference type="EMBL" id="CAG5101665.1"/>
    </source>
</evidence>
<keyword evidence="4" id="KW-1185">Reference proteome</keyword>
<feature type="compositionally biased region" description="Polar residues" evidence="1">
    <location>
        <begin position="188"/>
        <end position="197"/>
    </location>
</feature>
<reference evidence="3" key="1">
    <citation type="submission" date="2021-04" db="EMBL/GenBank/DDBJ databases">
        <authorList>
            <person name="Chebbi M.A.C M."/>
        </authorList>
    </citation>
    <scope>NUCLEOTIDE SEQUENCE</scope>
</reference>
<sequence>MIAIAIICLAIIASTSSQPVSPKSRYNGPAASLFDSPEFKRYLTSNGLKPLDNFNPAENPTQEKPNPSQILDSLQKRFNASRDELYQSVDSYLVGILREFKEYVINFLGNTSSYVEQNQYDLGNATLRAVDQALQAKYASFVSNLMLATDNAVEDYNTKTATITQKLERKLAELNGRAEVALGGGNNGVSQKPTNNGPDVLTDLNGNKINLLGEGESKLRLPDV</sequence>
<dbReference type="AlphaFoldDB" id="A0A8J2HLC5"/>
<feature type="chain" id="PRO_5035234368" evidence="2">
    <location>
        <begin position="18"/>
        <end position="224"/>
    </location>
</feature>
<accession>A0A8J2HLC5</accession>
<evidence type="ECO:0000256" key="1">
    <source>
        <dbReference type="SAM" id="MobiDB-lite"/>
    </source>
</evidence>
<gene>
    <name evidence="3" type="ORF">HICCMSTLAB_LOCUS10567</name>
</gene>
<dbReference type="EMBL" id="CAJNRD030001123">
    <property type="protein sequence ID" value="CAG5101665.1"/>
    <property type="molecule type" value="Genomic_DNA"/>
</dbReference>
<feature type="signal peptide" evidence="2">
    <location>
        <begin position="1"/>
        <end position="17"/>
    </location>
</feature>
<evidence type="ECO:0000256" key="2">
    <source>
        <dbReference type="SAM" id="SignalP"/>
    </source>
</evidence>
<proteinExistence type="predicted"/>
<comment type="caution">
    <text evidence="3">The sequence shown here is derived from an EMBL/GenBank/DDBJ whole genome shotgun (WGS) entry which is preliminary data.</text>
</comment>
<evidence type="ECO:0000313" key="4">
    <source>
        <dbReference type="Proteomes" id="UP000786811"/>
    </source>
</evidence>
<dbReference type="OrthoDB" id="7690819at2759"/>
<feature type="region of interest" description="Disordered" evidence="1">
    <location>
        <begin position="182"/>
        <end position="202"/>
    </location>
</feature>
<organism evidence="3 4">
    <name type="scientific">Cotesia congregata</name>
    <name type="common">Parasitoid wasp</name>
    <name type="synonym">Apanteles congregatus</name>
    <dbReference type="NCBI Taxonomy" id="51543"/>
    <lineage>
        <taxon>Eukaryota</taxon>
        <taxon>Metazoa</taxon>
        <taxon>Ecdysozoa</taxon>
        <taxon>Arthropoda</taxon>
        <taxon>Hexapoda</taxon>
        <taxon>Insecta</taxon>
        <taxon>Pterygota</taxon>
        <taxon>Neoptera</taxon>
        <taxon>Endopterygota</taxon>
        <taxon>Hymenoptera</taxon>
        <taxon>Apocrita</taxon>
        <taxon>Ichneumonoidea</taxon>
        <taxon>Braconidae</taxon>
        <taxon>Microgastrinae</taxon>
        <taxon>Cotesia</taxon>
    </lineage>
</organism>
<keyword evidence="2" id="KW-0732">Signal</keyword>
<dbReference type="Proteomes" id="UP000786811">
    <property type="component" value="Unassembled WGS sequence"/>
</dbReference>
<name>A0A8J2HLC5_COTCN</name>
<protein>
    <submittedName>
        <fullName evidence="3">Uncharacterized protein</fullName>
    </submittedName>
</protein>